<protein>
    <submittedName>
        <fullName evidence="4">TetR/AcrR family transcriptional regulator</fullName>
    </submittedName>
</protein>
<dbReference type="PRINTS" id="PR00455">
    <property type="entry name" value="HTHTETR"/>
</dbReference>
<evidence type="ECO:0000313" key="5">
    <source>
        <dbReference type="Proteomes" id="UP001428817"/>
    </source>
</evidence>
<proteinExistence type="predicted"/>
<feature type="DNA-binding region" description="H-T-H motif" evidence="2">
    <location>
        <begin position="18"/>
        <end position="37"/>
    </location>
</feature>
<dbReference type="InterPro" id="IPR009057">
    <property type="entry name" value="Homeodomain-like_sf"/>
</dbReference>
<accession>A0ABP9PS16</accession>
<evidence type="ECO:0000313" key="4">
    <source>
        <dbReference type="EMBL" id="GAA5151177.1"/>
    </source>
</evidence>
<dbReference type="InterPro" id="IPR036271">
    <property type="entry name" value="Tet_transcr_reg_TetR-rel_C_sf"/>
</dbReference>
<sequence>MLCVAGDLFYREGIRATGVDKIAADAGVAPTTLYRLFPSKDELVAAYTERAAELRRRAITDVVAADGRPAGERILALFEVLSAEVAPAAPECRGCTFLMVLTELPDDSLAAHRHAVAMKRWIRDTVRTLTAELPDEPNPDALADQLVLILDGYTASAQALGPGGPAAQARPLVERLLALGA</sequence>
<keyword evidence="5" id="KW-1185">Reference proteome</keyword>
<dbReference type="PROSITE" id="PS50977">
    <property type="entry name" value="HTH_TETR_2"/>
    <property type="match status" value="1"/>
</dbReference>
<dbReference type="InterPro" id="IPR001647">
    <property type="entry name" value="HTH_TetR"/>
</dbReference>
<dbReference type="Proteomes" id="UP001428817">
    <property type="component" value="Unassembled WGS sequence"/>
</dbReference>
<evidence type="ECO:0000256" key="1">
    <source>
        <dbReference type="ARBA" id="ARBA00023125"/>
    </source>
</evidence>
<feature type="domain" description="HTH tetR-type" evidence="3">
    <location>
        <begin position="1"/>
        <end position="55"/>
    </location>
</feature>
<gene>
    <name evidence="4" type="ORF">GCM10023321_17720</name>
</gene>
<dbReference type="SUPFAM" id="SSF46689">
    <property type="entry name" value="Homeodomain-like"/>
    <property type="match status" value="1"/>
</dbReference>
<dbReference type="Gene3D" id="1.10.357.10">
    <property type="entry name" value="Tetracycline Repressor, domain 2"/>
    <property type="match status" value="1"/>
</dbReference>
<evidence type="ECO:0000256" key="2">
    <source>
        <dbReference type="PROSITE-ProRule" id="PRU00335"/>
    </source>
</evidence>
<evidence type="ECO:0000259" key="3">
    <source>
        <dbReference type="PROSITE" id="PS50977"/>
    </source>
</evidence>
<dbReference type="PANTHER" id="PTHR30055:SF200">
    <property type="entry name" value="HTH-TYPE TRANSCRIPTIONAL REPRESSOR BDCR"/>
    <property type="match status" value="1"/>
</dbReference>
<dbReference type="EMBL" id="BAABJP010000007">
    <property type="protein sequence ID" value="GAA5151177.1"/>
    <property type="molecule type" value="Genomic_DNA"/>
</dbReference>
<dbReference type="SUPFAM" id="SSF48498">
    <property type="entry name" value="Tetracyclin repressor-like, C-terminal domain"/>
    <property type="match status" value="1"/>
</dbReference>
<organism evidence="4 5">
    <name type="scientific">Pseudonocardia eucalypti</name>
    <dbReference type="NCBI Taxonomy" id="648755"/>
    <lineage>
        <taxon>Bacteria</taxon>
        <taxon>Bacillati</taxon>
        <taxon>Actinomycetota</taxon>
        <taxon>Actinomycetes</taxon>
        <taxon>Pseudonocardiales</taxon>
        <taxon>Pseudonocardiaceae</taxon>
        <taxon>Pseudonocardia</taxon>
    </lineage>
</organism>
<dbReference type="Pfam" id="PF00440">
    <property type="entry name" value="TetR_N"/>
    <property type="match status" value="1"/>
</dbReference>
<dbReference type="PANTHER" id="PTHR30055">
    <property type="entry name" value="HTH-TYPE TRANSCRIPTIONAL REGULATOR RUTR"/>
    <property type="match status" value="1"/>
</dbReference>
<dbReference type="InterPro" id="IPR050109">
    <property type="entry name" value="HTH-type_TetR-like_transc_reg"/>
</dbReference>
<keyword evidence="1 2" id="KW-0238">DNA-binding</keyword>
<reference evidence="5" key="1">
    <citation type="journal article" date="2019" name="Int. J. Syst. Evol. Microbiol.">
        <title>The Global Catalogue of Microorganisms (GCM) 10K type strain sequencing project: providing services to taxonomists for standard genome sequencing and annotation.</title>
        <authorList>
            <consortium name="The Broad Institute Genomics Platform"/>
            <consortium name="The Broad Institute Genome Sequencing Center for Infectious Disease"/>
            <person name="Wu L."/>
            <person name="Ma J."/>
        </authorList>
    </citation>
    <scope>NUCLEOTIDE SEQUENCE [LARGE SCALE GENOMIC DNA]</scope>
    <source>
        <strain evidence="5">JCM 18303</strain>
    </source>
</reference>
<comment type="caution">
    <text evidence="4">The sequence shown here is derived from an EMBL/GenBank/DDBJ whole genome shotgun (WGS) entry which is preliminary data.</text>
</comment>
<name>A0ABP9PS16_9PSEU</name>